<feature type="region of interest" description="Disordered" evidence="1">
    <location>
        <begin position="1"/>
        <end position="36"/>
    </location>
</feature>
<protein>
    <recommendedName>
        <fullName evidence="2">SCA7 domain-containing protein</fullName>
    </recommendedName>
</protein>
<feature type="compositionally biased region" description="Low complexity" evidence="1">
    <location>
        <begin position="327"/>
        <end position="343"/>
    </location>
</feature>
<evidence type="ECO:0000259" key="2">
    <source>
        <dbReference type="PROSITE" id="PS51505"/>
    </source>
</evidence>
<dbReference type="PANTHER" id="PTHR15117">
    <property type="entry name" value="ATAXIN 7 RELATED"/>
    <property type="match status" value="1"/>
</dbReference>
<keyword evidence="4" id="KW-1185">Reference proteome</keyword>
<feature type="compositionally biased region" description="Low complexity" evidence="1">
    <location>
        <begin position="23"/>
        <end position="36"/>
    </location>
</feature>
<evidence type="ECO:0000256" key="1">
    <source>
        <dbReference type="SAM" id="MobiDB-lite"/>
    </source>
</evidence>
<feature type="compositionally biased region" description="Basic and acidic residues" evidence="1">
    <location>
        <begin position="180"/>
        <end position="195"/>
    </location>
</feature>
<dbReference type="Gene3D" id="6.10.140.670">
    <property type="match status" value="1"/>
</dbReference>
<dbReference type="Ensembl" id="ENSHBUT00000028060.1">
    <property type="protein sequence ID" value="ENSHBUP00000033852.1"/>
    <property type="gene ID" value="ENSHBUG00000020996.1"/>
</dbReference>
<feature type="compositionally biased region" description="Basic and acidic residues" evidence="1">
    <location>
        <begin position="294"/>
        <end position="320"/>
    </location>
</feature>
<feature type="compositionally biased region" description="Basic residues" evidence="1">
    <location>
        <begin position="280"/>
        <end position="293"/>
    </location>
</feature>
<feature type="region of interest" description="Disordered" evidence="1">
    <location>
        <begin position="125"/>
        <end position="356"/>
    </location>
</feature>
<reference evidence="3" key="1">
    <citation type="submission" date="2025-08" db="UniProtKB">
        <authorList>
            <consortium name="Ensembl"/>
        </authorList>
    </citation>
    <scope>IDENTIFICATION</scope>
</reference>
<evidence type="ECO:0000313" key="3">
    <source>
        <dbReference type="Ensembl" id="ENSHBUP00000033852.1"/>
    </source>
</evidence>
<dbReference type="InterPro" id="IPR052237">
    <property type="entry name" value="Ataxin-7-like_regulator"/>
</dbReference>
<dbReference type="STRING" id="8153.ENSHBUP00000033852"/>
<organism evidence="3 4">
    <name type="scientific">Haplochromis burtoni</name>
    <name type="common">Burton's mouthbrooder</name>
    <name type="synonym">Chromis burtoni</name>
    <dbReference type="NCBI Taxonomy" id="8153"/>
    <lineage>
        <taxon>Eukaryota</taxon>
        <taxon>Metazoa</taxon>
        <taxon>Chordata</taxon>
        <taxon>Craniata</taxon>
        <taxon>Vertebrata</taxon>
        <taxon>Euteleostomi</taxon>
        <taxon>Actinopterygii</taxon>
        <taxon>Neopterygii</taxon>
        <taxon>Teleostei</taxon>
        <taxon>Neoteleostei</taxon>
        <taxon>Acanthomorphata</taxon>
        <taxon>Ovalentaria</taxon>
        <taxon>Cichlomorphae</taxon>
        <taxon>Cichliformes</taxon>
        <taxon>Cichlidae</taxon>
        <taxon>African cichlids</taxon>
        <taxon>Pseudocrenilabrinae</taxon>
        <taxon>Haplochromini</taxon>
        <taxon>Haplochromis</taxon>
    </lineage>
</organism>
<feature type="compositionally biased region" description="Low complexity" evidence="1">
    <location>
        <begin position="134"/>
        <end position="146"/>
    </location>
</feature>
<feature type="domain" description="SCA7" evidence="2">
    <location>
        <begin position="246"/>
        <end position="313"/>
    </location>
</feature>
<proteinExistence type="predicted"/>
<name>A0A3Q2X3W2_HAPBU</name>
<dbReference type="Proteomes" id="UP000264840">
    <property type="component" value="Unplaced"/>
</dbReference>
<dbReference type="Pfam" id="PF08313">
    <property type="entry name" value="SCA7"/>
    <property type="match status" value="1"/>
</dbReference>
<accession>A0A3Q2X3W2</accession>
<dbReference type="OMA" id="AHIPRYK"/>
<feature type="compositionally biased region" description="Low complexity" evidence="1">
    <location>
        <begin position="162"/>
        <end position="179"/>
    </location>
</feature>
<evidence type="ECO:0000313" key="4">
    <source>
        <dbReference type="Proteomes" id="UP000264840"/>
    </source>
</evidence>
<dbReference type="AlphaFoldDB" id="A0A3Q2X3W2"/>
<reference evidence="3" key="2">
    <citation type="submission" date="2025-09" db="UniProtKB">
        <authorList>
            <consortium name="Ensembl"/>
        </authorList>
    </citation>
    <scope>IDENTIFICATION</scope>
</reference>
<dbReference type="PROSITE" id="PS51505">
    <property type="entry name" value="SCA7"/>
    <property type="match status" value="1"/>
</dbReference>
<dbReference type="InterPro" id="IPR013243">
    <property type="entry name" value="SCA7_dom"/>
</dbReference>
<sequence>MHSKNQKQHSSPVPSRSPFLAMKPKASTVPPAVAPSPGETLAFRIPKDYPHSRFSKAPLAVYPPKGARNKTWCVHNTITLLLSPIKSHILFINCKKKSATLFPLFSSVSLPVVSLEKMPCLSRGDSATHVRLTSSSSSPSSHKPSSLTTQASQRSSEKLTNGRGSSGPSTPRSITPPSSLDKRPSPARSPLDRRAASTPSPSPLDRKSSLSPSPSHRAVALPALPSVSPLEKKQQNGTKTPSRSHKRLSGRVFDPNKHCGVQDPETKRPCTRSLTCKTHSLTHRRAVPGRRKHFDILLAEHKGRAKEKDGVKEKDKDKDGAQGGKEGSSQSIISKESSSPSKSHCPNGRPLSTLKLRLANAHIPRYKGCEKY</sequence>
<dbReference type="PANTHER" id="PTHR15117:SF9">
    <property type="entry name" value="ATAXIN-7-LIKE PROTEIN 1"/>
    <property type="match status" value="1"/>
</dbReference>
<dbReference type="GeneTree" id="ENSGT00940000158612"/>